<comment type="caution">
    <text evidence="2">The sequence shown here is derived from an EMBL/GenBank/DDBJ whole genome shotgun (WGS) entry which is preliminary data.</text>
</comment>
<dbReference type="Proteomes" id="UP000324091">
    <property type="component" value="Chromosome 18"/>
</dbReference>
<reference evidence="2 3" key="1">
    <citation type="submission" date="2019-04" db="EMBL/GenBank/DDBJ databases">
        <title>Chromosome genome assembly for Takifugu flavidus.</title>
        <authorList>
            <person name="Xiao S."/>
        </authorList>
    </citation>
    <scope>NUCLEOTIDE SEQUENCE [LARGE SCALE GENOMIC DNA]</scope>
    <source>
        <strain evidence="2">HTHZ2018</strain>
        <tissue evidence="2">Muscle</tissue>
    </source>
</reference>
<feature type="region of interest" description="Disordered" evidence="1">
    <location>
        <begin position="41"/>
        <end position="110"/>
    </location>
</feature>
<feature type="compositionally biased region" description="Basic and acidic residues" evidence="1">
    <location>
        <begin position="91"/>
        <end position="101"/>
    </location>
</feature>
<keyword evidence="3" id="KW-1185">Reference proteome</keyword>
<feature type="compositionally biased region" description="Basic and acidic residues" evidence="1">
    <location>
        <begin position="55"/>
        <end position="83"/>
    </location>
</feature>
<gene>
    <name evidence="2" type="ORF">D4764_18G0003820</name>
</gene>
<name>A0A5C6NR48_9TELE</name>
<feature type="compositionally biased region" description="Low complexity" evidence="1">
    <location>
        <begin position="9"/>
        <end position="21"/>
    </location>
</feature>
<dbReference type="EMBL" id="RHFK02000010">
    <property type="protein sequence ID" value="TWW69576.1"/>
    <property type="molecule type" value="Genomic_DNA"/>
</dbReference>
<accession>A0A5C6NR48</accession>
<protein>
    <submittedName>
        <fullName evidence="2">Uncharacterized protein</fullName>
    </submittedName>
</protein>
<feature type="region of interest" description="Disordered" evidence="1">
    <location>
        <begin position="1"/>
        <end position="27"/>
    </location>
</feature>
<evidence type="ECO:0000313" key="2">
    <source>
        <dbReference type="EMBL" id="TWW69576.1"/>
    </source>
</evidence>
<sequence length="160" mass="17651">MAQPSKVKSSLTTSSTAPPTKKSNHFKATLDVLSKDLQKFIRKAPPGDALATKGPTEDPKDEKSSAMDSSSKRKEEKDKKGDAVRILTPYRPKDGYFHDPELSSQKGSLLSIPSDHSDRSYALSIFSLVSPARIDSQEGIESVLPNARKAERRQKKTYCE</sequence>
<proteinExistence type="predicted"/>
<evidence type="ECO:0000256" key="1">
    <source>
        <dbReference type="SAM" id="MobiDB-lite"/>
    </source>
</evidence>
<organism evidence="2 3">
    <name type="scientific">Takifugu flavidus</name>
    <name type="common">sansaifugu</name>
    <dbReference type="NCBI Taxonomy" id="433684"/>
    <lineage>
        <taxon>Eukaryota</taxon>
        <taxon>Metazoa</taxon>
        <taxon>Chordata</taxon>
        <taxon>Craniata</taxon>
        <taxon>Vertebrata</taxon>
        <taxon>Euteleostomi</taxon>
        <taxon>Actinopterygii</taxon>
        <taxon>Neopterygii</taxon>
        <taxon>Teleostei</taxon>
        <taxon>Neoteleostei</taxon>
        <taxon>Acanthomorphata</taxon>
        <taxon>Eupercaria</taxon>
        <taxon>Tetraodontiformes</taxon>
        <taxon>Tetradontoidea</taxon>
        <taxon>Tetraodontidae</taxon>
        <taxon>Takifugu</taxon>
    </lineage>
</organism>
<evidence type="ECO:0000313" key="3">
    <source>
        <dbReference type="Proteomes" id="UP000324091"/>
    </source>
</evidence>
<dbReference type="AlphaFoldDB" id="A0A5C6NR48"/>